<reference evidence="2 3" key="1">
    <citation type="submission" date="2016-10" db="EMBL/GenBank/DDBJ databases">
        <authorList>
            <person name="de Groot N.N."/>
        </authorList>
    </citation>
    <scope>NUCLEOTIDE SEQUENCE [LARGE SCALE GENOMIC DNA]</scope>
    <source>
        <strain evidence="2 3">DSM 18979</strain>
    </source>
</reference>
<dbReference type="Gene3D" id="3.40.630.30">
    <property type="match status" value="1"/>
</dbReference>
<keyword evidence="3" id="KW-1185">Reference proteome</keyword>
<dbReference type="InterPro" id="IPR016181">
    <property type="entry name" value="Acyl_CoA_acyltransferase"/>
</dbReference>
<name>A0A1H9Y8L7_9FIRM</name>
<keyword evidence="2" id="KW-0808">Transferase</keyword>
<dbReference type="GO" id="GO:0016747">
    <property type="term" value="F:acyltransferase activity, transferring groups other than amino-acyl groups"/>
    <property type="evidence" value="ECO:0007669"/>
    <property type="project" value="InterPro"/>
</dbReference>
<dbReference type="SUPFAM" id="SSF55729">
    <property type="entry name" value="Acyl-CoA N-acyltransferases (Nat)"/>
    <property type="match status" value="1"/>
</dbReference>
<dbReference type="InterPro" id="IPR000182">
    <property type="entry name" value="GNAT_dom"/>
</dbReference>
<feature type="domain" description="N-acetyltransferase" evidence="1">
    <location>
        <begin position="1"/>
        <end position="134"/>
    </location>
</feature>
<dbReference type="CDD" id="cd04301">
    <property type="entry name" value="NAT_SF"/>
    <property type="match status" value="1"/>
</dbReference>
<evidence type="ECO:0000313" key="2">
    <source>
        <dbReference type="EMBL" id="SES65280.1"/>
    </source>
</evidence>
<evidence type="ECO:0000259" key="1">
    <source>
        <dbReference type="PROSITE" id="PS51186"/>
    </source>
</evidence>
<dbReference type="AlphaFoldDB" id="A0A1H9Y8L7"/>
<dbReference type="RefSeq" id="WP_208976088.1">
    <property type="nucleotide sequence ID" value="NZ_FOHU01000001.1"/>
</dbReference>
<gene>
    <name evidence="2" type="ORF">SAMN05660297_00103</name>
</gene>
<dbReference type="Proteomes" id="UP000199568">
    <property type="component" value="Unassembled WGS sequence"/>
</dbReference>
<proteinExistence type="predicted"/>
<protein>
    <submittedName>
        <fullName evidence="2">Acetyltransferase (GNAT) domain-containing protein</fullName>
    </submittedName>
</protein>
<organism evidence="2 3">
    <name type="scientific">Natronincola peptidivorans</name>
    <dbReference type="NCBI Taxonomy" id="426128"/>
    <lineage>
        <taxon>Bacteria</taxon>
        <taxon>Bacillati</taxon>
        <taxon>Bacillota</taxon>
        <taxon>Clostridia</taxon>
        <taxon>Peptostreptococcales</taxon>
        <taxon>Natronincolaceae</taxon>
        <taxon>Natronincola</taxon>
    </lineage>
</organism>
<dbReference type="Pfam" id="PF00583">
    <property type="entry name" value="Acetyltransf_1"/>
    <property type="match status" value="1"/>
</dbReference>
<sequence>MIKRIEKEETWPLRHKVLWPNKGIEHIKLKDDDNGIHFGLFYEGNLISVISLFIDQDRGQFRKFATHHEEQGKGYGSKLLLHLIEEAKKLGVKVVWCNARKDKCDYYKKFGLAETEKVFSKDGTQYIIMEKHIR</sequence>
<dbReference type="EMBL" id="FOHU01000001">
    <property type="protein sequence ID" value="SES65280.1"/>
    <property type="molecule type" value="Genomic_DNA"/>
</dbReference>
<dbReference type="PROSITE" id="PS51186">
    <property type="entry name" value="GNAT"/>
    <property type="match status" value="1"/>
</dbReference>
<dbReference type="STRING" id="426128.SAMN05660297_00103"/>
<accession>A0A1H9Y8L7</accession>
<evidence type="ECO:0000313" key="3">
    <source>
        <dbReference type="Proteomes" id="UP000199568"/>
    </source>
</evidence>